<proteinExistence type="predicted"/>
<keyword evidence="4" id="KW-1185">Reference proteome</keyword>
<protein>
    <submittedName>
        <fullName evidence="3">Response regulator</fullName>
    </submittedName>
</protein>
<dbReference type="PANTHER" id="PTHR43228:SF1">
    <property type="entry name" value="TWO-COMPONENT RESPONSE REGULATOR ARR22"/>
    <property type="match status" value="1"/>
</dbReference>
<dbReference type="InterPro" id="IPR001789">
    <property type="entry name" value="Sig_transdc_resp-reg_receiver"/>
</dbReference>
<dbReference type="EMBL" id="JACOFX010000025">
    <property type="protein sequence ID" value="MBC3911169.1"/>
    <property type="molecule type" value="Genomic_DNA"/>
</dbReference>
<feature type="modified residue" description="4-aspartylphosphate" evidence="1">
    <location>
        <position position="56"/>
    </location>
</feature>
<gene>
    <name evidence="3" type="ORF">H8L47_26705</name>
</gene>
<dbReference type="Pfam" id="PF00072">
    <property type="entry name" value="Response_reg"/>
    <property type="match status" value="1"/>
</dbReference>
<dbReference type="Gene3D" id="3.40.50.2300">
    <property type="match status" value="1"/>
</dbReference>
<dbReference type="Proteomes" id="UP000646911">
    <property type="component" value="Unassembled WGS sequence"/>
</dbReference>
<evidence type="ECO:0000313" key="3">
    <source>
        <dbReference type="EMBL" id="MBC3911169.1"/>
    </source>
</evidence>
<dbReference type="SMART" id="SM00448">
    <property type="entry name" value="REC"/>
    <property type="match status" value="1"/>
</dbReference>
<comment type="caution">
    <text evidence="3">The sequence shown here is derived from an EMBL/GenBank/DDBJ whole genome shotgun (WGS) entry which is preliminary data.</text>
</comment>
<evidence type="ECO:0000259" key="2">
    <source>
        <dbReference type="PROSITE" id="PS50110"/>
    </source>
</evidence>
<accession>A0ABR6ZHL2</accession>
<dbReference type="InterPro" id="IPR011006">
    <property type="entry name" value="CheY-like_superfamily"/>
</dbReference>
<dbReference type="PANTHER" id="PTHR43228">
    <property type="entry name" value="TWO-COMPONENT RESPONSE REGULATOR"/>
    <property type="match status" value="1"/>
</dbReference>
<feature type="domain" description="Response regulatory" evidence="2">
    <location>
        <begin position="3"/>
        <end position="122"/>
    </location>
</feature>
<dbReference type="RefSeq" id="WP_186956879.1">
    <property type="nucleotide sequence ID" value="NZ_JACOFX010000025.1"/>
</dbReference>
<dbReference type="InterPro" id="IPR052048">
    <property type="entry name" value="ST_Response_Regulator"/>
</dbReference>
<dbReference type="SUPFAM" id="SSF52172">
    <property type="entry name" value="CheY-like"/>
    <property type="match status" value="1"/>
</dbReference>
<keyword evidence="1" id="KW-0597">Phosphoprotein</keyword>
<evidence type="ECO:0000256" key="1">
    <source>
        <dbReference type="PROSITE-ProRule" id="PRU00169"/>
    </source>
</evidence>
<reference evidence="3 4" key="1">
    <citation type="submission" date="2020-08" db="EMBL/GenBank/DDBJ databases">
        <title>Novel species isolated from subtropical streams in China.</title>
        <authorList>
            <person name="Lu H."/>
        </authorList>
    </citation>
    <scope>NUCLEOTIDE SEQUENCE [LARGE SCALE GENOMIC DNA]</scope>
    <source>
        <strain evidence="3 4">NL8W</strain>
    </source>
</reference>
<name>A0ABR6ZHL2_9BURK</name>
<dbReference type="PROSITE" id="PS50110">
    <property type="entry name" value="RESPONSE_REGULATORY"/>
    <property type="match status" value="1"/>
</dbReference>
<sequence>MRRILLLDDEKNVLAALTRSLKQLFASSELVIESFSDAKPAIERIAMLDFDFVVSDYHMPGMNGIDFLRIVKELRPDTIRLMLSASADFRTVMEAVNEAEVFRYIPKPWIAEELKEIIEVATHHRTQIIEDKRLAEQRREQLNPVSPEEREIRLLEDIEPGITKVNWEPDGSIKID</sequence>
<evidence type="ECO:0000313" key="4">
    <source>
        <dbReference type="Proteomes" id="UP000646911"/>
    </source>
</evidence>
<organism evidence="3 4">
    <name type="scientific">Undibacterium umbellatum</name>
    <dbReference type="NCBI Taxonomy" id="2762300"/>
    <lineage>
        <taxon>Bacteria</taxon>
        <taxon>Pseudomonadati</taxon>
        <taxon>Pseudomonadota</taxon>
        <taxon>Betaproteobacteria</taxon>
        <taxon>Burkholderiales</taxon>
        <taxon>Oxalobacteraceae</taxon>
        <taxon>Undibacterium</taxon>
    </lineage>
</organism>